<dbReference type="PRINTS" id="PR00080">
    <property type="entry name" value="SDRFAMILY"/>
</dbReference>
<dbReference type="PANTHER" id="PTHR24321:SF8">
    <property type="entry name" value="ESTRADIOL 17-BETA-DEHYDROGENASE 8-RELATED"/>
    <property type="match status" value="1"/>
</dbReference>
<dbReference type="PROSITE" id="PS00061">
    <property type="entry name" value="ADH_SHORT"/>
    <property type="match status" value="1"/>
</dbReference>
<dbReference type="InterPro" id="IPR036291">
    <property type="entry name" value="NAD(P)-bd_dom_sf"/>
</dbReference>
<dbReference type="EMBL" id="JAFBDR010000010">
    <property type="protein sequence ID" value="MBM7571584.1"/>
    <property type="molecule type" value="Genomic_DNA"/>
</dbReference>
<dbReference type="InterPro" id="IPR020904">
    <property type="entry name" value="Sc_DH/Rdtase_CS"/>
</dbReference>
<keyword evidence="2" id="KW-0560">Oxidoreductase</keyword>
<dbReference type="InterPro" id="IPR002347">
    <property type="entry name" value="SDR_fam"/>
</dbReference>
<protein>
    <submittedName>
        <fullName evidence="3">NAD(P)-dependent dehydrogenase (Short-subunit alcohol dehydrogenase family)</fullName>
    </submittedName>
</protein>
<dbReference type="SUPFAM" id="SSF51735">
    <property type="entry name" value="NAD(P)-binding Rossmann-fold domains"/>
    <property type="match status" value="1"/>
</dbReference>
<dbReference type="RefSeq" id="WP_204499344.1">
    <property type="nucleotide sequence ID" value="NZ_JAFBDR010000010.1"/>
</dbReference>
<dbReference type="Pfam" id="PF13561">
    <property type="entry name" value="adh_short_C2"/>
    <property type="match status" value="1"/>
</dbReference>
<reference evidence="3 4" key="1">
    <citation type="submission" date="2021-01" db="EMBL/GenBank/DDBJ databases">
        <title>Genomic Encyclopedia of Type Strains, Phase IV (KMG-IV): sequencing the most valuable type-strain genomes for metagenomic binning, comparative biology and taxonomic classification.</title>
        <authorList>
            <person name="Goeker M."/>
        </authorList>
    </citation>
    <scope>NUCLEOTIDE SEQUENCE [LARGE SCALE GENOMIC DNA]</scope>
    <source>
        <strain evidence="3 4">DSM 23711</strain>
    </source>
</reference>
<dbReference type="NCBIfam" id="NF005559">
    <property type="entry name" value="PRK07231.1"/>
    <property type="match status" value="1"/>
</dbReference>
<comment type="caution">
    <text evidence="3">The sequence shown here is derived from an EMBL/GenBank/DDBJ whole genome shotgun (WGS) entry which is preliminary data.</text>
</comment>
<evidence type="ECO:0000256" key="2">
    <source>
        <dbReference type="ARBA" id="ARBA00023002"/>
    </source>
</evidence>
<name>A0ABS2N0A5_9BACI</name>
<evidence type="ECO:0000256" key="1">
    <source>
        <dbReference type="ARBA" id="ARBA00006484"/>
    </source>
</evidence>
<comment type="similarity">
    <text evidence="1">Belongs to the short-chain dehydrogenases/reductases (SDR) family.</text>
</comment>
<dbReference type="PRINTS" id="PR00081">
    <property type="entry name" value="GDHRDH"/>
</dbReference>
<dbReference type="PANTHER" id="PTHR24321">
    <property type="entry name" value="DEHYDROGENASES, SHORT CHAIN"/>
    <property type="match status" value="1"/>
</dbReference>
<evidence type="ECO:0000313" key="3">
    <source>
        <dbReference type="EMBL" id="MBM7571584.1"/>
    </source>
</evidence>
<gene>
    <name evidence="3" type="ORF">JOC48_002083</name>
</gene>
<dbReference type="Gene3D" id="3.40.50.720">
    <property type="entry name" value="NAD(P)-binding Rossmann-like Domain"/>
    <property type="match status" value="1"/>
</dbReference>
<dbReference type="Proteomes" id="UP001296943">
    <property type="component" value="Unassembled WGS sequence"/>
</dbReference>
<organism evidence="3 4">
    <name type="scientific">Aquibacillus albus</name>
    <dbReference type="NCBI Taxonomy" id="1168171"/>
    <lineage>
        <taxon>Bacteria</taxon>
        <taxon>Bacillati</taxon>
        <taxon>Bacillota</taxon>
        <taxon>Bacilli</taxon>
        <taxon>Bacillales</taxon>
        <taxon>Bacillaceae</taxon>
        <taxon>Aquibacillus</taxon>
    </lineage>
</organism>
<keyword evidence="4" id="KW-1185">Reference proteome</keyword>
<sequence>MEFNKRVVIVTGSSNGIGKGIAEAYASEGAYVVVADIDEVAGQNTVEVIKNNNGNASYVRTDLRNPVNIVDLMNKTIELYGKIDILINNAGVSRFKPLYDLSVEEWDDVININLRGTFLCAREAAKYIRKNQHGGAIVNIASTRAFMSEEQSEAYAATKGGIVALTHALSISLQNDFITVNSISPGWIATGDYSKLREIDHNQHPSKRVGKPEDIARACIFLTNPRNDFITGENLIIDGGMTRKMIY</sequence>
<proteinExistence type="inferred from homology"/>
<evidence type="ECO:0000313" key="4">
    <source>
        <dbReference type="Proteomes" id="UP001296943"/>
    </source>
</evidence>
<accession>A0ABS2N0A5</accession>